<sequence length="475" mass="54708">MNTLQEILENIKANAPMTIEDIIRTEIAAWKSSQEREAMIEGKKYYLNKNKILGHRRTTIDANGNKVEVRNLANNRIPHGFFRKLVDQKVGYLLSRPFMVETEKEAYQKLLDGYFDKGFRRMFKNLGKEAIKCGKAWLQVYYNEDGQLAFKQIPSEEGIPLWKDAAHTELDAFIRVYTAIEYEAQTKKEVQYVEFWSLNGVRVYQGDNGGLTKIGERSHFSAVGEEGEIGMNWERIPFICFKYNEEEQPLIEMIKALVDDYDKRISDNSNNLEDLPNGIYVVKNYSGTGGEDFRKNISTYRVVFVDNEGGVDTITLDLDTVAHKAHIEQLRRDIYEFGRGVDTQSDKFGNSPSGIALRFLYSDLDMDANDLESEFQAGLEQLLWFIDTHLANTNQGDYMDEPVEFIFNRDILINETEAVKNAKDSVGIISDETIVANHPWPTNTKEELQRIKKEQEADQKRFDQGQYEGLEDETP</sequence>
<feature type="region of interest" description="Disordered" evidence="1">
    <location>
        <begin position="440"/>
        <end position="475"/>
    </location>
</feature>
<dbReference type="EMBL" id="AGIP01000004">
    <property type="protein sequence ID" value="EHB65254.1"/>
    <property type="molecule type" value="Genomic_DNA"/>
</dbReference>
<dbReference type="PATRIC" id="fig|743719.3.peg.2417"/>
<dbReference type="InterPro" id="IPR021145">
    <property type="entry name" value="Portal_protein_SPP1_Gp6-like"/>
</dbReference>
<evidence type="ECO:0000313" key="3">
    <source>
        <dbReference type="Proteomes" id="UP000003891"/>
    </source>
</evidence>
<proteinExistence type="predicted"/>
<dbReference type="NCBIfam" id="TIGR01538">
    <property type="entry name" value="portal_SPP1"/>
    <property type="match status" value="1"/>
</dbReference>
<name>G4HEI5_9BACL</name>
<dbReference type="Pfam" id="PF05133">
    <property type="entry name" value="SPP1_portal"/>
    <property type="match status" value="1"/>
</dbReference>
<dbReference type="eggNOG" id="ENOG502Z7ZB">
    <property type="taxonomic scope" value="Bacteria"/>
</dbReference>
<dbReference type="InterPro" id="IPR006428">
    <property type="entry name" value="Portal_SPP1-type"/>
</dbReference>
<dbReference type="AlphaFoldDB" id="G4HEI5"/>
<accession>G4HEI5</accession>
<gene>
    <name evidence="2" type="ORF">PaelaDRAFT_2396</name>
</gene>
<dbReference type="RefSeq" id="WP_007129568.1">
    <property type="nucleotide sequence ID" value="NZ_AGIP01000004.1"/>
</dbReference>
<dbReference type="STRING" id="743719.PaelaDRAFT_2396"/>
<evidence type="ECO:0000256" key="1">
    <source>
        <dbReference type="SAM" id="MobiDB-lite"/>
    </source>
</evidence>
<feature type="compositionally biased region" description="Basic and acidic residues" evidence="1">
    <location>
        <begin position="444"/>
        <end position="463"/>
    </location>
</feature>
<reference evidence="2 3" key="1">
    <citation type="submission" date="2011-09" db="EMBL/GenBank/DDBJ databases">
        <title>The draft genome of Paenibacillus lactis 154.</title>
        <authorList>
            <consortium name="US DOE Joint Genome Institute (JGI-PGF)"/>
            <person name="Lucas S."/>
            <person name="Han J."/>
            <person name="Lapidus A."/>
            <person name="Cheng J.-F."/>
            <person name="Goodwin L."/>
            <person name="Pitluck S."/>
            <person name="Peters L."/>
            <person name="Land M.L."/>
            <person name="Hauser L."/>
            <person name="Siebers A."/>
            <person name="Thelen M."/>
            <person name="Hugenholtz P."/>
            <person name="Allgaier M."/>
            <person name="Woyke T.J."/>
        </authorList>
    </citation>
    <scope>NUCLEOTIDE SEQUENCE [LARGE SCALE GENOMIC DNA]</scope>
    <source>
        <strain evidence="2 3">154</strain>
    </source>
</reference>
<evidence type="ECO:0000313" key="2">
    <source>
        <dbReference type="EMBL" id="EHB65254.1"/>
    </source>
</evidence>
<organism evidence="2 3">
    <name type="scientific">Paenibacillus lactis 154</name>
    <dbReference type="NCBI Taxonomy" id="743719"/>
    <lineage>
        <taxon>Bacteria</taxon>
        <taxon>Bacillati</taxon>
        <taxon>Bacillota</taxon>
        <taxon>Bacilli</taxon>
        <taxon>Bacillales</taxon>
        <taxon>Paenibacillaceae</taxon>
        <taxon>Paenibacillus</taxon>
    </lineage>
</organism>
<dbReference type="Proteomes" id="UP000003891">
    <property type="component" value="Unassembled WGS sequence"/>
</dbReference>
<protein>
    <submittedName>
        <fullName evidence="2">Phage portal protein, SPP1 family</fullName>
    </submittedName>
</protein>